<dbReference type="InterPro" id="IPR036995">
    <property type="entry name" value="MPG_sf"/>
</dbReference>
<evidence type="ECO:0000256" key="3">
    <source>
        <dbReference type="ARBA" id="ARBA00022801"/>
    </source>
</evidence>
<dbReference type="Pfam" id="PF02245">
    <property type="entry name" value="Pur_DNA_glyco"/>
    <property type="match status" value="2"/>
</dbReference>
<keyword evidence="2 5" id="KW-0227">DNA damage</keyword>
<dbReference type="GO" id="GO:0006284">
    <property type="term" value="P:base-excision repair"/>
    <property type="evidence" value="ECO:0007669"/>
    <property type="project" value="InterPro"/>
</dbReference>
<evidence type="ECO:0000256" key="4">
    <source>
        <dbReference type="ARBA" id="ARBA00023204"/>
    </source>
</evidence>
<dbReference type="InterPro" id="IPR003180">
    <property type="entry name" value="MPG"/>
</dbReference>
<evidence type="ECO:0000256" key="5">
    <source>
        <dbReference type="HAMAP-Rule" id="MF_00527"/>
    </source>
</evidence>
<evidence type="ECO:0000313" key="7">
    <source>
        <dbReference type="Proteomes" id="UP000177197"/>
    </source>
</evidence>
<dbReference type="CDD" id="cd00540">
    <property type="entry name" value="AAG"/>
    <property type="match status" value="1"/>
</dbReference>
<proteinExistence type="inferred from homology"/>
<evidence type="ECO:0000313" key="6">
    <source>
        <dbReference type="EMBL" id="OGD40345.1"/>
    </source>
</evidence>
<keyword evidence="3 5" id="KW-0378">Hydrolase</keyword>
<evidence type="ECO:0000256" key="2">
    <source>
        <dbReference type="ARBA" id="ARBA00022763"/>
    </source>
</evidence>
<dbReference type="SUPFAM" id="SSF50486">
    <property type="entry name" value="FMT C-terminal domain-like"/>
    <property type="match status" value="1"/>
</dbReference>
<gene>
    <name evidence="6" type="ORF">A3I30_03580</name>
</gene>
<comment type="caution">
    <text evidence="6">The sequence shown here is derived from an EMBL/GenBank/DDBJ whole genome shotgun (WGS) entry which is preliminary data.</text>
</comment>
<dbReference type="InterPro" id="IPR011034">
    <property type="entry name" value="Formyl_transferase-like_C_sf"/>
</dbReference>
<dbReference type="AlphaFoldDB" id="A0A1F5CBW2"/>
<sequence length="178" mass="20621">MKILDKKFFERPVLEVAPELLGKYLVRRIGRKTVRFMITDVEAYDGPQDKASHARFGLTARNAPMFEHGGCWYVYFTYGMHWLLNIVCGRKGHPAAILIREVEGISGPARITKALKIDKSFNNKIASPKTGLWVENNSKIKSQKSKLQFKIKKLPRIGVNYAGEFWSKKRWRFMMDKK</sequence>
<name>A0A1F5CBW2_9BACT</name>
<protein>
    <recommendedName>
        <fullName evidence="5">Putative 3-methyladenine DNA glycosylase</fullName>
        <ecNumber evidence="5">3.2.2.-</ecNumber>
    </recommendedName>
</protein>
<accession>A0A1F5CBW2</accession>
<dbReference type="PANTHER" id="PTHR10429">
    <property type="entry name" value="DNA-3-METHYLADENINE GLYCOSYLASE"/>
    <property type="match status" value="1"/>
</dbReference>
<keyword evidence="4 5" id="KW-0234">DNA repair</keyword>
<dbReference type="EMBL" id="MEYV01000010">
    <property type="protein sequence ID" value="OGD40345.1"/>
    <property type="molecule type" value="Genomic_DNA"/>
</dbReference>
<dbReference type="PANTHER" id="PTHR10429:SF0">
    <property type="entry name" value="DNA-3-METHYLADENINE GLYCOSYLASE"/>
    <property type="match status" value="1"/>
</dbReference>
<dbReference type="Proteomes" id="UP000177197">
    <property type="component" value="Unassembled WGS sequence"/>
</dbReference>
<dbReference type="HAMAP" id="MF_00527">
    <property type="entry name" value="3MGH"/>
    <property type="match status" value="1"/>
</dbReference>
<dbReference type="GO" id="GO:0003677">
    <property type="term" value="F:DNA binding"/>
    <property type="evidence" value="ECO:0007669"/>
    <property type="project" value="InterPro"/>
</dbReference>
<dbReference type="Gene3D" id="3.10.300.10">
    <property type="entry name" value="Methylpurine-DNA glycosylase (MPG)"/>
    <property type="match status" value="2"/>
</dbReference>
<dbReference type="EC" id="3.2.2.-" evidence="5"/>
<comment type="similarity">
    <text evidence="1 5">Belongs to the DNA glycosylase MPG family.</text>
</comment>
<reference evidence="6 7" key="1">
    <citation type="journal article" date="2016" name="Nat. Commun.">
        <title>Thousands of microbial genomes shed light on interconnected biogeochemical processes in an aquifer system.</title>
        <authorList>
            <person name="Anantharaman K."/>
            <person name="Brown C.T."/>
            <person name="Hug L.A."/>
            <person name="Sharon I."/>
            <person name="Castelle C.J."/>
            <person name="Probst A.J."/>
            <person name="Thomas B.C."/>
            <person name="Singh A."/>
            <person name="Wilkins M.J."/>
            <person name="Karaoz U."/>
            <person name="Brodie E.L."/>
            <person name="Williams K.H."/>
            <person name="Hubbard S.S."/>
            <person name="Banfield J.F."/>
        </authorList>
    </citation>
    <scope>NUCLEOTIDE SEQUENCE [LARGE SCALE GENOMIC DNA]</scope>
</reference>
<organism evidence="6 7">
    <name type="scientific">Candidatus Azambacteria bacterium RIFCSPLOWO2_02_FULL_44_14</name>
    <dbReference type="NCBI Taxonomy" id="1797306"/>
    <lineage>
        <taxon>Bacteria</taxon>
        <taxon>Candidatus Azamiibacteriota</taxon>
    </lineage>
</organism>
<dbReference type="GO" id="GO:0003905">
    <property type="term" value="F:alkylbase DNA N-glycosylase activity"/>
    <property type="evidence" value="ECO:0007669"/>
    <property type="project" value="InterPro"/>
</dbReference>
<evidence type="ECO:0000256" key="1">
    <source>
        <dbReference type="ARBA" id="ARBA00009232"/>
    </source>
</evidence>